<dbReference type="STRING" id="643648.Slip_1016"/>
<evidence type="ECO:0000259" key="1">
    <source>
        <dbReference type="Pfam" id="PF05239"/>
    </source>
</evidence>
<dbReference type="PANTHER" id="PTHR40061:SF1">
    <property type="entry name" value="SPORULATION PROTEIN YLMC-RELATED"/>
    <property type="match status" value="1"/>
</dbReference>
<sequence length="89" mass="10046">MKLSELVGKEIVNIYDGMRLGTVGESDLVIDCETGEVVSIILPNKGNFINLWVDRQKLIIPWDTVRKIGREVIVVELDETHPRLKNSSV</sequence>
<dbReference type="InterPro" id="IPR011033">
    <property type="entry name" value="PRC_barrel-like_sf"/>
</dbReference>
<dbReference type="EMBL" id="CP002048">
    <property type="protein sequence ID" value="ADI01795.1"/>
    <property type="molecule type" value="Genomic_DNA"/>
</dbReference>
<dbReference type="OrthoDB" id="6024937at2"/>
<accession>D7CM60</accession>
<dbReference type="NCBIfam" id="TIGR02888">
    <property type="entry name" value="spore_YlmC_YmxH"/>
    <property type="match status" value="1"/>
</dbReference>
<protein>
    <submittedName>
        <fullName evidence="2">Sporulation protein, YlmC/YmxH family</fullName>
    </submittedName>
</protein>
<dbReference type="KEGG" id="slp:Slip_1016"/>
<feature type="domain" description="PRC-barrel" evidence="1">
    <location>
        <begin position="2"/>
        <end position="78"/>
    </location>
</feature>
<dbReference type="Gene3D" id="2.30.30.240">
    <property type="entry name" value="PRC-barrel domain"/>
    <property type="match status" value="1"/>
</dbReference>
<gene>
    <name evidence="2" type="ordered locus">Slip_1016</name>
</gene>
<dbReference type="RefSeq" id="WP_013175197.1">
    <property type="nucleotide sequence ID" value="NC_014220.1"/>
</dbReference>
<keyword evidence="3" id="KW-1185">Reference proteome</keyword>
<dbReference type="SUPFAM" id="SSF50346">
    <property type="entry name" value="PRC-barrel domain"/>
    <property type="match status" value="1"/>
</dbReference>
<dbReference type="eggNOG" id="COG1873">
    <property type="taxonomic scope" value="Bacteria"/>
</dbReference>
<evidence type="ECO:0000313" key="2">
    <source>
        <dbReference type="EMBL" id="ADI01795.1"/>
    </source>
</evidence>
<dbReference type="InterPro" id="IPR027275">
    <property type="entry name" value="PRC-brl_dom"/>
</dbReference>
<dbReference type="Pfam" id="PF05239">
    <property type="entry name" value="PRC"/>
    <property type="match status" value="1"/>
</dbReference>
<dbReference type="AlphaFoldDB" id="D7CM60"/>
<evidence type="ECO:0000313" key="3">
    <source>
        <dbReference type="Proteomes" id="UP000000378"/>
    </source>
</evidence>
<name>D7CM60_SYNLT</name>
<reference evidence="3" key="1">
    <citation type="journal article" date="2010" name="Stand. Genomic Sci.">
        <title>Complete genome sequence of Syntrophothermus lipocalidus type strain (TGB-C1T).</title>
        <authorList>
            <consortium name="US DOE Joint Genome Institute (JGI-PGF)"/>
            <person name="Djao O."/>
            <person name="Zhang X."/>
            <person name="Lucas S."/>
            <person name="Lapidus A."/>
            <person name="Glavina Del Rio T."/>
            <person name="Nolan M."/>
            <person name="Tice H."/>
            <person name="Cheng J."/>
            <person name="Han C."/>
            <person name="Tapia R."/>
            <person name="Goodwin L."/>
            <person name="Pitluck S."/>
            <person name="Liolios K."/>
            <person name="Ivanova N."/>
            <person name="Mavromatis K."/>
            <person name="Mikhailova N."/>
            <person name="Ovchinnikova G."/>
            <person name="Pati A."/>
            <person name="Brambilla E."/>
            <person name="Chen A."/>
            <person name="Palaniappan K."/>
            <person name="Land M."/>
            <person name="Hauser L."/>
            <person name="Chang Y."/>
            <person name="Jeffries C."/>
            <person name="Rohde M."/>
            <person name="Sikorski J."/>
            <person name="Spring S."/>
            <person name="Goker M."/>
            <person name="Detter J."/>
            <person name="Woyke T."/>
            <person name="Bristow J."/>
            <person name="Eisen J."/>
            <person name="Markowitz V."/>
            <person name="Hugenholtz P."/>
            <person name="Kyrpides N."/>
            <person name="Klenk H."/>
        </authorList>
    </citation>
    <scope>NUCLEOTIDE SEQUENCE [LARGE SCALE GENOMIC DNA]</scope>
    <source>
        <strain evidence="3">DSM 12680 / TGB-C1</strain>
    </source>
</reference>
<dbReference type="PANTHER" id="PTHR40061">
    <property type="entry name" value="SPORULATION PROTEIN YLMC-RELATED"/>
    <property type="match status" value="1"/>
</dbReference>
<proteinExistence type="predicted"/>
<organism evidence="2 3">
    <name type="scientific">Syntrophothermus lipocalidus (strain DSM 12680 / TGB-C1)</name>
    <dbReference type="NCBI Taxonomy" id="643648"/>
    <lineage>
        <taxon>Bacteria</taxon>
        <taxon>Bacillati</taxon>
        <taxon>Bacillota</taxon>
        <taxon>Clostridia</taxon>
        <taxon>Eubacteriales</taxon>
        <taxon>Syntrophomonadaceae</taxon>
        <taxon>Syntrophothermus</taxon>
    </lineage>
</organism>
<dbReference type="Proteomes" id="UP000000378">
    <property type="component" value="Chromosome"/>
</dbReference>
<reference evidence="2 3" key="2">
    <citation type="journal article" date="2010" name="Stand. Genomic Sci.">
        <title>Complete genome sequence of Syntrophothermus lipocalidus type strain (TGB-C1).</title>
        <authorList>
            <person name="Djao O.D."/>
            <person name="Zhang X."/>
            <person name="Lucas S."/>
            <person name="Lapidus A."/>
            <person name="Del Rio T.G."/>
            <person name="Nolan M."/>
            <person name="Tice H."/>
            <person name="Cheng J.F."/>
            <person name="Han C."/>
            <person name="Tapia R."/>
            <person name="Goodwin L."/>
            <person name="Pitluck S."/>
            <person name="Liolios K."/>
            <person name="Ivanova N."/>
            <person name="Mavromatis K."/>
            <person name="Mikhailova N."/>
            <person name="Ovchinnikova G."/>
            <person name="Pati A."/>
            <person name="Brambilla E."/>
            <person name="Chen A."/>
            <person name="Palaniappan K."/>
            <person name="Land M."/>
            <person name="Hauser L."/>
            <person name="Chang Y.J."/>
            <person name="Jeffries C.D."/>
            <person name="Rohde M."/>
            <person name="Sikorski J."/>
            <person name="Spring S."/>
            <person name="Goker M."/>
            <person name="Detter J.C."/>
            <person name="Woyke T."/>
            <person name="Bristow J."/>
            <person name="Eisen J.A."/>
            <person name="Markowitz V."/>
            <person name="Hugenholtz P."/>
            <person name="Kyrpides N.C."/>
            <person name="Klenk H.P."/>
        </authorList>
    </citation>
    <scope>NUCLEOTIDE SEQUENCE [LARGE SCALE GENOMIC DNA]</scope>
    <source>
        <strain evidence="3">DSM 12680 / TGB-C1</strain>
    </source>
</reference>
<dbReference type="HOGENOM" id="CLU_161336_0_1_9"/>
<dbReference type="InterPro" id="IPR014238">
    <property type="entry name" value="Spore_YlmC/YmxH"/>
</dbReference>